<organism evidence="8 9">
    <name type="scientific">Angiostrongylus cantonensis</name>
    <name type="common">Rat lungworm</name>
    <dbReference type="NCBI Taxonomy" id="6313"/>
    <lineage>
        <taxon>Eukaryota</taxon>
        <taxon>Metazoa</taxon>
        <taxon>Ecdysozoa</taxon>
        <taxon>Nematoda</taxon>
        <taxon>Chromadorea</taxon>
        <taxon>Rhabditida</taxon>
        <taxon>Rhabditina</taxon>
        <taxon>Rhabditomorpha</taxon>
        <taxon>Strongyloidea</taxon>
        <taxon>Metastrongylidae</taxon>
        <taxon>Angiostrongylus</taxon>
    </lineage>
</organism>
<dbReference type="Gene3D" id="1.20.1250.20">
    <property type="entry name" value="MFS general substrate transporter like domains"/>
    <property type="match status" value="1"/>
</dbReference>
<evidence type="ECO:0000313" key="9">
    <source>
        <dbReference type="WBParaSite" id="ACAC_0000231801-mRNA-1"/>
    </source>
</evidence>
<evidence type="ECO:0000313" key="8">
    <source>
        <dbReference type="Proteomes" id="UP000035642"/>
    </source>
</evidence>
<evidence type="ECO:0000256" key="5">
    <source>
        <dbReference type="ARBA" id="ARBA00023136"/>
    </source>
</evidence>
<dbReference type="InterPro" id="IPR020846">
    <property type="entry name" value="MFS_dom"/>
</dbReference>
<feature type="transmembrane region" description="Helical" evidence="6">
    <location>
        <begin position="16"/>
        <end position="38"/>
    </location>
</feature>
<feature type="transmembrane region" description="Helical" evidence="6">
    <location>
        <begin position="50"/>
        <end position="71"/>
    </location>
</feature>
<comment type="subcellular location">
    <subcellularLocation>
        <location evidence="1">Endomembrane system</location>
        <topology evidence="1">Multi-pass membrane protein</topology>
    </subcellularLocation>
</comment>
<dbReference type="GO" id="GO:0012505">
    <property type="term" value="C:endomembrane system"/>
    <property type="evidence" value="ECO:0007669"/>
    <property type="project" value="UniProtKB-SubCell"/>
</dbReference>
<dbReference type="AlphaFoldDB" id="A0A0K0CXK7"/>
<reference evidence="8" key="1">
    <citation type="submission" date="2012-09" db="EMBL/GenBank/DDBJ databases">
        <authorList>
            <person name="Martin A.A."/>
        </authorList>
    </citation>
    <scope>NUCLEOTIDE SEQUENCE</scope>
</reference>
<evidence type="ECO:0000259" key="7">
    <source>
        <dbReference type="PROSITE" id="PS50850"/>
    </source>
</evidence>
<feature type="transmembrane region" description="Helical" evidence="6">
    <location>
        <begin position="115"/>
        <end position="137"/>
    </location>
</feature>
<feature type="transmembrane region" description="Helical" evidence="6">
    <location>
        <begin position="247"/>
        <end position="268"/>
    </location>
</feature>
<evidence type="ECO:0000256" key="1">
    <source>
        <dbReference type="ARBA" id="ARBA00004127"/>
    </source>
</evidence>
<protein>
    <submittedName>
        <fullName evidence="9">MFS domain-containing protein</fullName>
    </submittedName>
</protein>
<evidence type="ECO:0000256" key="2">
    <source>
        <dbReference type="ARBA" id="ARBA00022448"/>
    </source>
</evidence>
<name>A0A0K0CXK7_ANGCA</name>
<keyword evidence="3 6" id="KW-0812">Transmembrane</keyword>
<keyword evidence="4 6" id="KW-1133">Transmembrane helix</keyword>
<proteinExistence type="predicted"/>
<sequence>MDLLIFELDPSVSESFFGYIVAVYSLGQCVSSPVFGYWSNRIKQSPAIQVRLPTIFGLLIMLLGNLIYILIDMLPTGHGYAMALSRAVIGIGSSNGVLLRAYASTASTSADRSRAIGCVAAGISIGLVIGPGLQALFTPLGEDGAHFLFGWSLHIYNAPAFLAATINVSGMLLMYFLFEEKYAGLKEDNEATTLPPPDFIAVAVCIVTRFTQLSVSTNIETASESSLGGCDAIRFNWCSAMPRVNMWLYYVALCLVFEITFAVDNVVLPTLFSKVIGPRRQVSGQQKF</sequence>
<dbReference type="WBParaSite" id="ACAC_0000231801-mRNA-1">
    <property type="protein sequence ID" value="ACAC_0000231801-mRNA-1"/>
    <property type="gene ID" value="ACAC_0000231801"/>
</dbReference>
<reference evidence="9" key="2">
    <citation type="submission" date="2017-02" db="UniProtKB">
        <authorList>
            <consortium name="WormBaseParasite"/>
        </authorList>
    </citation>
    <scope>IDENTIFICATION</scope>
</reference>
<feature type="transmembrane region" description="Helical" evidence="6">
    <location>
        <begin position="157"/>
        <end position="178"/>
    </location>
</feature>
<dbReference type="STRING" id="6313.A0A0K0CXK7"/>
<feature type="domain" description="Major facilitator superfamily (MFS) profile" evidence="7">
    <location>
        <begin position="1"/>
        <end position="288"/>
    </location>
</feature>
<feature type="transmembrane region" description="Helical" evidence="6">
    <location>
        <begin position="83"/>
        <end position="103"/>
    </location>
</feature>
<dbReference type="InterPro" id="IPR011701">
    <property type="entry name" value="MFS"/>
</dbReference>
<dbReference type="SUPFAM" id="SSF103473">
    <property type="entry name" value="MFS general substrate transporter"/>
    <property type="match status" value="1"/>
</dbReference>
<dbReference type="PANTHER" id="PTHR23510:SF3">
    <property type="entry name" value="MAJOR FACILITATOR SUPERFAMILY DOMAIN-CONTAINING PROTEIN 8"/>
    <property type="match status" value="1"/>
</dbReference>
<dbReference type="PROSITE" id="PS50850">
    <property type="entry name" value="MFS"/>
    <property type="match status" value="1"/>
</dbReference>
<dbReference type="PANTHER" id="PTHR23510">
    <property type="entry name" value="INNER MEMBRANE TRANSPORT PROTEIN YAJR"/>
    <property type="match status" value="1"/>
</dbReference>
<keyword evidence="5 6" id="KW-0472">Membrane</keyword>
<keyword evidence="8" id="KW-1185">Reference proteome</keyword>
<keyword evidence="2" id="KW-0813">Transport</keyword>
<dbReference type="InterPro" id="IPR051068">
    <property type="entry name" value="MFS_Domain-Containing_Protein"/>
</dbReference>
<dbReference type="GO" id="GO:0022857">
    <property type="term" value="F:transmembrane transporter activity"/>
    <property type="evidence" value="ECO:0007669"/>
    <property type="project" value="InterPro"/>
</dbReference>
<dbReference type="InterPro" id="IPR036259">
    <property type="entry name" value="MFS_trans_sf"/>
</dbReference>
<evidence type="ECO:0000256" key="3">
    <source>
        <dbReference type="ARBA" id="ARBA00022692"/>
    </source>
</evidence>
<dbReference type="Proteomes" id="UP000035642">
    <property type="component" value="Unassembled WGS sequence"/>
</dbReference>
<dbReference type="GO" id="GO:0005765">
    <property type="term" value="C:lysosomal membrane"/>
    <property type="evidence" value="ECO:0007669"/>
    <property type="project" value="TreeGrafter"/>
</dbReference>
<accession>A0A0K0CXK7</accession>
<evidence type="ECO:0000256" key="4">
    <source>
        <dbReference type="ARBA" id="ARBA00022989"/>
    </source>
</evidence>
<dbReference type="Pfam" id="PF07690">
    <property type="entry name" value="MFS_1"/>
    <property type="match status" value="1"/>
</dbReference>
<evidence type="ECO:0000256" key="6">
    <source>
        <dbReference type="SAM" id="Phobius"/>
    </source>
</evidence>